<comment type="subcellular location">
    <subcellularLocation>
        <location evidence="1">Membrane</location>
        <topology evidence="1">Multi-pass membrane protein</topology>
    </subcellularLocation>
</comment>
<dbReference type="GO" id="GO:0016020">
    <property type="term" value="C:membrane"/>
    <property type="evidence" value="ECO:0007669"/>
    <property type="project" value="UniProtKB-SubCell"/>
</dbReference>
<organism evidence="5 6">
    <name type="scientific">Sanghuangporus baumii</name>
    <name type="common">Phellinus baumii</name>
    <dbReference type="NCBI Taxonomy" id="108892"/>
    <lineage>
        <taxon>Eukaryota</taxon>
        <taxon>Fungi</taxon>
        <taxon>Dikarya</taxon>
        <taxon>Basidiomycota</taxon>
        <taxon>Agaricomycotina</taxon>
        <taxon>Agaricomycetes</taxon>
        <taxon>Hymenochaetales</taxon>
        <taxon>Hymenochaetaceae</taxon>
        <taxon>Sanghuangporus</taxon>
    </lineage>
</organism>
<name>A0A9Q5I4X8_SANBA</name>
<dbReference type="OrthoDB" id="2753389at2759"/>
<keyword evidence="3" id="KW-1133">Transmembrane helix</keyword>
<evidence type="ECO:0000313" key="6">
    <source>
        <dbReference type="Proteomes" id="UP000757232"/>
    </source>
</evidence>
<dbReference type="EMBL" id="LNZH02000057">
    <property type="protein sequence ID" value="OCB91853.1"/>
    <property type="molecule type" value="Genomic_DNA"/>
</dbReference>
<gene>
    <name evidence="5" type="ORF">A7U60_g872</name>
</gene>
<dbReference type="Proteomes" id="UP000757232">
    <property type="component" value="Unassembled WGS sequence"/>
</dbReference>
<keyword evidence="6" id="KW-1185">Reference proteome</keyword>
<evidence type="ECO:0000256" key="4">
    <source>
        <dbReference type="ARBA" id="ARBA00023136"/>
    </source>
</evidence>
<comment type="caution">
    <text evidence="5">The sequence shown here is derived from an EMBL/GenBank/DDBJ whole genome shotgun (WGS) entry which is preliminary data.</text>
</comment>
<reference evidence="5" key="1">
    <citation type="submission" date="2016-06" db="EMBL/GenBank/DDBJ databases">
        <title>Draft Genome sequence of the fungus Inonotus baumii.</title>
        <authorList>
            <person name="Zhu H."/>
            <person name="Lin W."/>
        </authorList>
    </citation>
    <scope>NUCLEOTIDE SEQUENCE</scope>
    <source>
        <strain evidence="5">821</strain>
    </source>
</reference>
<proteinExistence type="predicted"/>
<dbReference type="GO" id="GO:0016765">
    <property type="term" value="F:transferase activity, transferring alkyl or aryl (other than methyl) groups"/>
    <property type="evidence" value="ECO:0007669"/>
    <property type="project" value="InterPro"/>
</dbReference>
<dbReference type="AlphaFoldDB" id="A0A9Q5I4X8"/>
<protein>
    <submittedName>
        <fullName evidence="5">Prenyltransferase</fullName>
    </submittedName>
</protein>
<dbReference type="InterPro" id="IPR000537">
    <property type="entry name" value="UbiA_prenyltransferase"/>
</dbReference>
<evidence type="ECO:0000313" key="5">
    <source>
        <dbReference type="EMBL" id="OCB91853.1"/>
    </source>
</evidence>
<sequence>MNKLPVVFGVNDVYDYVSDLRNPRKQGQSLEGGVLDPIHHEFVLSAARVASALILLSSFFRPASSSPSTSASRNFTQPLITIMILILSWQYSSPPLRLKERPILDSLSNGALVWLCWALGYTSSGSALFGPNASEGASKGWLLALCTSGVHALGAAADLEADVAAGQRTIATMFGERAAAGFSAVL</sequence>
<dbReference type="Pfam" id="PF01040">
    <property type="entry name" value="UbiA"/>
    <property type="match status" value="1"/>
</dbReference>
<evidence type="ECO:0000256" key="1">
    <source>
        <dbReference type="ARBA" id="ARBA00004141"/>
    </source>
</evidence>
<evidence type="ECO:0000256" key="2">
    <source>
        <dbReference type="ARBA" id="ARBA00022692"/>
    </source>
</evidence>
<accession>A0A9Q5I4X8</accession>
<keyword evidence="4" id="KW-0472">Membrane</keyword>
<evidence type="ECO:0000256" key="3">
    <source>
        <dbReference type="ARBA" id="ARBA00022989"/>
    </source>
</evidence>
<keyword evidence="2" id="KW-0812">Transmembrane</keyword>